<name>A0A927C653_9BACL</name>
<reference evidence="1" key="1">
    <citation type="submission" date="2020-09" db="EMBL/GenBank/DDBJ databases">
        <title>A novel bacterium of genus Paenibacillus, isolated from South China Sea.</title>
        <authorList>
            <person name="Huang H."/>
            <person name="Mo K."/>
            <person name="Hu Y."/>
        </authorList>
    </citation>
    <scope>NUCLEOTIDE SEQUENCE</scope>
    <source>
        <strain evidence="1">IB182363</strain>
    </source>
</reference>
<dbReference type="EMBL" id="JACXJA010000008">
    <property type="protein sequence ID" value="MBD2862078.1"/>
    <property type="molecule type" value="Genomic_DNA"/>
</dbReference>
<comment type="caution">
    <text evidence="1">The sequence shown here is derived from an EMBL/GenBank/DDBJ whole genome shotgun (WGS) entry which is preliminary data.</text>
</comment>
<dbReference type="RefSeq" id="WP_190926643.1">
    <property type="nucleotide sequence ID" value="NZ_JACXJA010000008.1"/>
</dbReference>
<proteinExistence type="predicted"/>
<evidence type="ECO:0000313" key="2">
    <source>
        <dbReference type="Proteomes" id="UP000639396"/>
    </source>
</evidence>
<evidence type="ECO:0000313" key="1">
    <source>
        <dbReference type="EMBL" id="MBD2862078.1"/>
    </source>
</evidence>
<keyword evidence="2" id="KW-1185">Reference proteome</keyword>
<organism evidence="1 2">
    <name type="scientific">Paenibacillus oceani</name>
    <dbReference type="NCBI Taxonomy" id="2772510"/>
    <lineage>
        <taxon>Bacteria</taxon>
        <taxon>Bacillati</taxon>
        <taxon>Bacillota</taxon>
        <taxon>Bacilli</taxon>
        <taxon>Bacillales</taxon>
        <taxon>Paenibacillaceae</taxon>
        <taxon>Paenibacillus</taxon>
    </lineage>
</organism>
<dbReference type="Proteomes" id="UP000639396">
    <property type="component" value="Unassembled WGS sequence"/>
</dbReference>
<gene>
    <name evidence="1" type="ORF">IDH45_08800</name>
</gene>
<dbReference type="AlphaFoldDB" id="A0A927C653"/>
<accession>A0A927C653</accession>
<sequence>MPDDSLDEARDEYFEQSPAAAFSILERGDTFPLGEGYVRWFTSEQLRSELEDTPYQLERYESDELYDGAGYIRIAELSRLG</sequence>
<protein>
    <submittedName>
        <fullName evidence="1">Uncharacterized protein</fullName>
    </submittedName>
</protein>